<evidence type="ECO:0000313" key="5">
    <source>
        <dbReference type="EMBL" id="CAK9206827.1"/>
    </source>
</evidence>
<dbReference type="EMBL" id="OZ019907">
    <property type="protein sequence ID" value="CAK9206827.1"/>
    <property type="molecule type" value="Genomic_DNA"/>
</dbReference>
<evidence type="ECO:0000259" key="3">
    <source>
        <dbReference type="Pfam" id="PF01648"/>
    </source>
</evidence>
<accession>A0ABP0TWI0</accession>
<evidence type="ECO:0000313" key="6">
    <source>
        <dbReference type="Proteomes" id="UP001497512"/>
    </source>
</evidence>
<sequence length="286" mass="32647">MDKGVQRWAVNVSLWTPSPHQFRSCLSLLPLCERSSVVRFVNFEDQKRALLSRLLQRKLVQFVLGLNYDCIVIERTPEGKPYLINNVENKNLNLLPNFNFNVSHHGDYVVIVSEPMCLVGVDVMAHDTRSKDPPHKFFEVFSACFTPCEWETIWSAGPEEDMLFHQFYRFWCMKEAYIKAVGIGLGFELQRAEVHYQDGNIWSNVAHVLIDGVHKTKWQFFLHSLDDKHWVCVAKGPPADAIGSLIETPSGTQFDGVTCDTALTLQNKSFILLTVEQILSTETLAI</sequence>
<evidence type="ECO:0000259" key="4">
    <source>
        <dbReference type="Pfam" id="PF22624"/>
    </source>
</evidence>
<evidence type="ECO:0000256" key="2">
    <source>
        <dbReference type="ARBA" id="ARBA00022679"/>
    </source>
</evidence>
<proteinExistence type="predicted"/>
<feature type="domain" description="4'-phosphopantetheinyl transferase N-terminal" evidence="4">
    <location>
        <begin position="14"/>
        <end position="115"/>
    </location>
</feature>
<dbReference type="PANTHER" id="PTHR12215">
    <property type="entry name" value="PHOSPHOPANTETHEINE TRANSFERASE"/>
    <property type="match status" value="1"/>
</dbReference>
<dbReference type="PANTHER" id="PTHR12215:SF10">
    <property type="entry name" value="L-AMINOADIPATE-SEMIALDEHYDE DEHYDROGENASE-PHOSPHOPANTETHEINYL TRANSFERASE"/>
    <property type="match status" value="1"/>
</dbReference>
<dbReference type="InterPro" id="IPR037143">
    <property type="entry name" value="4-PPantetheinyl_Trfase_dom_sf"/>
</dbReference>
<dbReference type="InterPro" id="IPR008278">
    <property type="entry name" value="4-PPantetheinyl_Trfase_dom"/>
</dbReference>
<evidence type="ECO:0000256" key="1">
    <source>
        <dbReference type="ARBA" id="ARBA00013172"/>
    </source>
</evidence>
<dbReference type="InterPro" id="IPR050559">
    <property type="entry name" value="P-Pant_transferase_sf"/>
</dbReference>
<gene>
    <name evidence="5" type="ORF">CSSPTR1EN2_LOCUS8543</name>
</gene>
<dbReference type="Pfam" id="PF22624">
    <property type="entry name" value="AASDHPPT_N"/>
    <property type="match status" value="1"/>
</dbReference>
<feature type="domain" description="4'-phosphopantetheinyl transferase" evidence="3">
    <location>
        <begin position="119"/>
        <end position="232"/>
    </location>
</feature>
<keyword evidence="2" id="KW-0808">Transferase</keyword>
<dbReference type="InterPro" id="IPR055066">
    <property type="entry name" value="AASDHPPT_N"/>
</dbReference>
<dbReference type="EC" id="2.7.8.7" evidence="1"/>
<keyword evidence="6" id="KW-1185">Reference proteome</keyword>
<name>A0ABP0TWI0_9BRYO</name>
<protein>
    <recommendedName>
        <fullName evidence="1">holo-[acyl-carrier-protein] synthase</fullName>
        <ecNumber evidence="1">2.7.8.7</ecNumber>
    </recommendedName>
</protein>
<dbReference type="Pfam" id="PF01648">
    <property type="entry name" value="ACPS"/>
    <property type="match status" value="1"/>
</dbReference>
<dbReference type="Gene3D" id="3.90.470.20">
    <property type="entry name" value="4'-phosphopantetheinyl transferase domain"/>
    <property type="match status" value="2"/>
</dbReference>
<reference evidence="5" key="1">
    <citation type="submission" date="2024-02" db="EMBL/GenBank/DDBJ databases">
        <authorList>
            <consortium name="ELIXIR-Norway"/>
            <consortium name="Elixir Norway"/>
        </authorList>
    </citation>
    <scope>NUCLEOTIDE SEQUENCE</scope>
</reference>
<organism evidence="5 6">
    <name type="scientific">Sphagnum troendelagicum</name>
    <dbReference type="NCBI Taxonomy" id="128251"/>
    <lineage>
        <taxon>Eukaryota</taxon>
        <taxon>Viridiplantae</taxon>
        <taxon>Streptophyta</taxon>
        <taxon>Embryophyta</taxon>
        <taxon>Bryophyta</taxon>
        <taxon>Sphagnophytina</taxon>
        <taxon>Sphagnopsida</taxon>
        <taxon>Sphagnales</taxon>
        <taxon>Sphagnaceae</taxon>
        <taxon>Sphagnum</taxon>
    </lineage>
</organism>
<dbReference type="Proteomes" id="UP001497512">
    <property type="component" value="Chromosome 15"/>
</dbReference>
<dbReference type="SUPFAM" id="SSF56214">
    <property type="entry name" value="4'-phosphopantetheinyl transferase"/>
    <property type="match status" value="2"/>
</dbReference>